<dbReference type="GO" id="GO:0032259">
    <property type="term" value="P:methylation"/>
    <property type="evidence" value="ECO:0007669"/>
    <property type="project" value="UniProtKB-KW"/>
</dbReference>
<dbReference type="InterPro" id="IPR001497">
    <property type="entry name" value="MethylDNA_cys_MeTrfase_AS"/>
</dbReference>
<comment type="similarity">
    <text evidence="2">Belongs to the MGMT family.</text>
</comment>
<gene>
    <name evidence="11" type="ORF">KZZ10_15075</name>
</gene>
<accession>A0A953T3Z2</accession>
<evidence type="ECO:0000256" key="1">
    <source>
        <dbReference type="ARBA" id="ARBA00001286"/>
    </source>
</evidence>
<comment type="catalytic activity">
    <reaction evidence="8">
        <text>a 6-O-methyl-2'-deoxyguanosine in DNA + L-cysteinyl-[protein] = S-methyl-L-cysteinyl-[protein] + a 2'-deoxyguanosine in DNA</text>
        <dbReference type="Rhea" id="RHEA:24000"/>
        <dbReference type="Rhea" id="RHEA-COMP:10131"/>
        <dbReference type="Rhea" id="RHEA-COMP:10132"/>
        <dbReference type="Rhea" id="RHEA-COMP:11367"/>
        <dbReference type="Rhea" id="RHEA-COMP:11368"/>
        <dbReference type="ChEBI" id="CHEBI:29950"/>
        <dbReference type="ChEBI" id="CHEBI:82612"/>
        <dbReference type="ChEBI" id="CHEBI:85445"/>
        <dbReference type="ChEBI" id="CHEBI:85448"/>
        <dbReference type="EC" id="2.1.1.63"/>
    </reaction>
</comment>
<sequence>MSPNPLKVHALPPNALRAKGSGLSLRYGTAKSPFGPCLLAWTGQGICLLHFLDGPATQADLILKHLWPQAMVQHNQAEANTIATSIFSAHGPSKPPALILCGTPFQLKAWRALLEIPFGETRSYGQLAEAMGNPSAARAAGTAIGANLLAYLVPCHRIIRETGQTGQYRWGPQRKATILNWEAEQLATPQANR</sequence>
<comment type="caution">
    <text evidence="11">The sequence shown here is derived from an EMBL/GenBank/DDBJ whole genome shotgun (WGS) entry which is preliminary data.</text>
</comment>
<proteinExistence type="inferred from homology"/>
<dbReference type="PANTHER" id="PTHR10815">
    <property type="entry name" value="METHYLATED-DNA--PROTEIN-CYSTEINE METHYLTRANSFERASE"/>
    <property type="match status" value="1"/>
</dbReference>
<dbReference type="CDD" id="cd06445">
    <property type="entry name" value="ATase"/>
    <property type="match status" value="1"/>
</dbReference>
<name>A0A953T3Z2_9BURK</name>
<dbReference type="SUPFAM" id="SSF53155">
    <property type="entry name" value="Methylated DNA-protein cysteine methyltransferase domain"/>
    <property type="match status" value="1"/>
</dbReference>
<dbReference type="PROSITE" id="PS00374">
    <property type="entry name" value="MGMT"/>
    <property type="match status" value="1"/>
</dbReference>
<dbReference type="PANTHER" id="PTHR10815:SF13">
    <property type="entry name" value="METHYLATED-DNA--PROTEIN-CYSTEINE METHYLTRANSFERASE"/>
    <property type="match status" value="1"/>
</dbReference>
<evidence type="ECO:0000259" key="9">
    <source>
        <dbReference type="Pfam" id="PF01035"/>
    </source>
</evidence>
<evidence type="ECO:0000256" key="5">
    <source>
        <dbReference type="ARBA" id="ARBA00022679"/>
    </source>
</evidence>
<evidence type="ECO:0000256" key="4">
    <source>
        <dbReference type="ARBA" id="ARBA00022603"/>
    </source>
</evidence>
<organism evidence="11 12">
    <name type="scientific">Zwartia hollandica</name>
    <dbReference type="NCBI Taxonomy" id="324606"/>
    <lineage>
        <taxon>Bacteria</taxon>
        <taxon>Pseudomonadati</taxon>
        <taxon>Pseudomonadota</taxon>
        <taxon>Betaproteobacteria</taxon>
        <taxon>Burkholderiales</taxon>
        <taxon>Alcaligenaceae</taxon>
        <taxon>Zwartia</taxon>
    </lineage>
</organism>
<protein>
    <recommendedName>
        <fullName evidence="3">methylated-DNA--[protein]-cysteine S-methyltransferase</fullName>
        <ecNumber evidence="3">2.1.1.63</ecNumber>
    </recommendedName>
</protein>
<dbReference type="Gene3D" id="3.30.160.70">
    <property type="entry name" value="Methylated DNA-protein cysteine methyltransferase domain"/>
    <property type="match status" value="1"/>
</dbReference>
<keyword evidence="12" id="KW-1185">Reference proteome</keyword>
<dbReference type="EMBL" id="JAHXRI010000025">
    <property type="protein sequence ID" value="MBZ1351965.1"/>
    <property type="molecule type" value="Genomic_DNA"/>
</dbReference>
<dbReference type="SUPFAM" id="SSF46767">
    <property type="entry name" value="Methylated DNA-protein cysteine methyltransferase, C-terminal domain"/>
    <property type="match status" value="1"/>
</dbReference>
<evidence type="ECO:0000256" key="6">
    <source>
        <dbReference type="ARBA" id="ARBA00022763"/>
    </source>
</evidence>
<keyword evidence="4" id="KW-0489">Methyltransferase</keyword>
<dbReference type="InterPro" id="IPR014048">
    <property type="entry name" value="MethylDNA_cys_MeTrfase_DNA-bd"/>
</dbReference>
<evidence type="ECO:0000256" key="7">
    <source>
        <dbReference type="ARBA" id="ARBA00023204"/>
    </source>
</evidence>
<dbReference type="NCBIfam" id="TIGR00589">
    <property type="entry name" value="ogt"/>
    <property type="match status" value="1"/>
</dbReference>
<reference evidence="11" key="1">
    <citation type="submission" date="2021-07" db="EMBL/GenBank/DDBJ databases">
        <title>New genus and species of the family Alcaligenaceae.</title>
        <authorList>
            <person name="Hahn M.W."/>
        </authorList>
    </citation>
    <scope>NUCLEOTIDE SEQUENCE</scope>
    <source>
        <strain evidence="11">LF4-65</strain>
    </source>
</reference>
<comment type="catalytic activity">
    <reaction evidence="1">
        <text>a 4-O-methyl-thymidine in DNA + L-cysteinyl-[protein] = a thymidine in DNA + S-methyl-L-cysteinyl-[protein]</text>
        <dbReference type="Rhea" id="RHEA:53428"/>
        <dbReference type="Rhea" id="RHEA-COMP:10131"/>
        <dbReference type="Rhea" id="RHEA-COMP:10132"/>
        <dbReference type="Rhea" id="RHEA-COMP:13555"/>
        <dbReference type="Rhea" id="RHEA-COMP:13556"/>
        <dbReference type="ChEBI" id="CHEBI:29950"/>
        <dbReference type="ChEBI" id="CHEBI:82612"/>
        <dbReference type="ChEBI" id="CHEBI:137386"/>
        <dbReference type="ChEBI" id="CHEBI:137387"/>
        <dbReference type="EC" id="2.1.1.63"/>
    </reaction>
</comment>
<feature type="domain" description="Methylated-DNA-[protein]-cysteine S-methyltransferase DNA binding" evidence="9">
    <location>
        <begin position="104"/>
        <end position="183"/>
    </location>
</feature>
<keyword evidence="5" id="KW-0808">Transferase</keyword>
<evidence type="ECO:0000313" key="12">
    <source>
        <dbReference type="Proteomes" id="UP000739565"/>
    </source>
</evidence>
<dbReference type="Pfam" id="PF01035">
    <property type="entry name" value="DNA_binding_1"/>
    <property type="match status" value="1"/>
</dbReference>
<evidence type="ECO:0000259" key="10">
    <source>
        <dbReference type="Pfam" id="PF02870"/>
    </source>
</evidence>
<evidence type="ECO:0000313" key="11">
    <source>
        <dbReference type="EMBL" id="MBZ1351965.1"/>
    </source>
</evidence>
<dbReference type="FunFam" id="1.10.10.10:FF:000214">
    <property type="entry name" value="Methylated-DNA--protein-cysteine methyltransferase"/>
    <property type="match status" value="1"/>
</dbReference>
<feature type="domain" description="Methylguanine DNA methyltransferase ribonuclease-like" evidence="10">
    <location>
        <begin position="25"/>
        <end position="64"/>
    </location>
</feature>
<keyword evidence="7" id="KW-0234">DNA repair</keyword>
<dbReference type="Pfam" id="PF02870">
    <property type="entry name" value="Methyltransf_1N"/>
    <property type="match status" value="1"/>
</dbReference>
<dbReference type="AlphaFoldDB" id="A0A953T3Z2"/>
<evidence type="ECO:0000256" key="2">
    <source>
        <dbReference type="ARBA" id="ARBA00008711"/>
    </source>
</evidence>
<keyword evidence="6" id="KW-0227">DNA damage</keyword>
<dbReference type="RefSeq" id="WP_259662371.1">
    <property type="nucleotide sequence ID" value="NZ_JAHXRI010000025.1"/>
</dbReference>
<dbReference type="InterPro" id="IPR008332">
    <property type="entry name" value="MethylG_MeTrfase_N"/>
</dbReference>
<evidence type="ECO:0000256" key="3">
    <source>
        <dbReference type="ARBA" id="ARBA00011918"/>
    </source>
</evidence>
<dbReference type="InterPro" id="IPR036217">
    <property type="entry name" value="MethylDNA_cys_MeTrfase_DNAb"/>
</dbReference>
<dbReference type="EC" id="2.1.1.63" evidence="3"/>
<dbReference type="GO" id="GO:0006281">
    <property type="term" value="P:DNA repair"/>
    <property type="evidence" value="ECO:0007669"/>
    <property type="project" value="UniProtKB-KW"/>
</dbReference>
<dbReference type="Gene3D" id="1.10.10.10">
    <property type="entry name" value="Winged helix-like DNA-binding domain superfamily/Winged helix DNA-binding domain"/>
    <property type="match status" value="1"/>
</dbReference>
<dbReference type="GO" id="GO:0003908">
    <property type="term" value="F:methylated-DNA-[protein]-cysteine S-methyltransferase activity"/>
    <property type="evidence" value="ECO:0007669"/>
    <property type="project" value="UniProtKB-EC"/>
</dbReference>
<dbReference type="InterPro" id="IPR036631">
    <property type="entry name" value="MGMT_N_sf"/>
</dbReference>
<dbReference type="InterPro" id="IPR036388">
    <property type="entry name" value="WH-like_DNA-bd_sf"/>
</dbReference>
<evidence type="ECO:0000256" key="8">
    <source>
        <dbReference type="ARBA" id="ARBA00049348"/>
    </source>
</evidence>
<dbReference type="Proteomes" id="UP000739565">
    <property type="component" value="Unassembled WGS sequence"/>
</dbReference>